<accession>A0ABV2B089</accession>
<dbReference type="Gene3D" id="3.90.1200.10">
    <property type="match status" value="1"/>
</dbReference>
<evidence type="ECO:0000259" key="1">
    <source>
        <dbReference type="Pfam" id="PF01636"/>
    </source>
</evidence>
<dbReference type="PANTHER" id="PTHR47829:SF1">
    <property type="entry name" value="HAD FAMILY PHOSPHATASE"/>
    <property type="match status" value="1"/>
</dbReference>
<gene>
    <name evidence="2" type="ORF">SADO_08477</name>
</gene>
<dbReference type="Proteomes" id="UP001460888">
    <property type="component" value="Unassembled WGS sequence"/>
</dbReference>
<dbReference type="InterPro" id="IPR011009">
    <property type="entry name" value="Kinase-like_dom_sf"/>
</dbReference>
<dbReference type="EMBL" id="APND01000002">
    <property type="protein sequence ID" value="MES1929278.1"/>
    <property type="molecule type" value="Genomic_DNA"/>
</dbReference>
<name>A0ABV2B089_9GAMM</name>
<dbReference type="SUPFAM" id="SSF56112">
    <property type="entry name" value="Protein kinase-like (PK-like)"/>
    <property type="match status" value="1"/>
</dbReference>
<reference evidence="2 3" key="1">
    <citation type="submission" date="2013-03" db="EMBL/GenBank/DDBJ databases">
        <title>Salinisphaera dokdonensis CL-ES53 Genome Sequencing.</title>
        <authorList>
            <person name="Li C."/>
            <person name="Lai Q."/>
            <person name="Shao Z."/>
        </authorList>
    </citation>
    <scope>NUCLEOTIDE SEQUENCE [LARGE SCALE GENOMIC DNA]</scope>
    <source>
        <strain evidence="2 3">CL-ES53</strain>
    </source>
</reference>
<organism evidence="2 3">
    <name type="scientific">Salinisphaera dokdonensis CL-ES53</name>
    <dbReference type="NCBI Taxonomy" id="1304272"/>
    <lineage>
        <taxon>Bacteria</taxon>
        <taxon>Pseudomonadati</taxon>
        <taxon>Pseudomonadota</taxon>
        <taxon>Gammaproteobacteria</taxon>
        <taxon>Salinisphaerales</taxon>
        <taxon>Salinisphaeraceae</taxon>
        <taxon>Salinisphaera</taxon>
    </lineage>
</organism>
<dbReference type="CDD" id="cd05154">
    <property type="entry name" value="ACAD10_11_N-like"/>
    <property type="match status" value="1"/>
</dbReference>
<dbReference type="PANTHER" id="PTHR47829">
    <property type="entry name" value="HYDROLASE, PUTATIVE (AFU_ORTHOLOGUE AFUA_1G12880)-RELATED"/>
    <property type="match status" value="1"/>
</dbReference>
<feature type="domain" description="Aminoglycoside phosphotransferase" evidence="1">
    <location>
        <begin position="41"/>
        <end position="269"/>
    </location>
</feature>
<keyword evidence="3" id="KW-1185">Reference proteome</keyword>
<evidence type="ECO:0000313" key="3">
    <source>
        <dbReference type="Proteomes" id="UP001460888"/>
    </source>
</evidence>
<comment type="caution">
    <text evidence="2">The sequence shown here is derived from an EMBL/GenBank/DDBJ whole genome shotgun (WGS) entry which is preliminary data.</text>
</comment>
<dbReference type="RefSeq" id="WP_353110769.1">
    <property type="nucleotide sequence ID" value="NZ_APND01000002.1"/>
</dbReference>
<evidence type="ECO:0000313" key="2">
    <source>
        <dbReference type="EMBL" id="MES1929278.1"/>
    </source>
</evidence>
<dbReference type="InterPro" id="IPR052898">
    <property type="entry name" value="ACAD10-like"/>
</dbReference>
<proteinExistence type="predicted"/>
<dbReference type="InterPro" id="IPR002575">
    <property type="entry name" value="Aminoglycoside_PTrfase"/>
</dbReference>
<dbReference type="Gene3D" id="3.30.200.20">
    <property type="entry name" value="Phosphorylase Kinase, domain 1"/>
    <property type="match status" value="1"/>
</dbReference>
<dbReference type="InterPro" id="IPR041726">
    <property type="entry name" value="ACAD10_11_N"/>
</dbReference>
<dbReference type="Pfam" id="PF01636">
    <property type="entry name" value="APH"/>
    <property type="match status" value="1"/>
</dbReference>
<sequence length="354" mass="40035">MTAIDQAQTIREGEDIDAAGLTAWCREHAPTLVPASGDMIIRQFPGGASNLTYLLKVDDREYVLRRPPFGSQVKSAHDMGREYGVLSRLDGVYDYGPTPIVHCTDEDVIGAEFYVMERLRGVILRRDLPEDVSLSPAAATRMCEQLLDVQAALHTTDVDAAGMADFGKPEGYIERQITGWNKRYRNARTDDVPDCEALMQWLEARIPDVTRRAIIHNDYKLDNVVFDESLNDIIGVLDWEMATLGDPVMDFACSMAYWVQADDPQPMLDIRMGPTHLPGMLTRDEMLARYRDKTGHAIEDWPFYQVFGLFRLAVILQQIYKRYVEGKTADKRFASFGHAVNVLHDQCERVIDAA</sequence>
<protein>
    <submittedName>
        <fullName evidence="2">Phosphotransferase enzyme family protein</fullName>
    </submittedName>
</protein>